<sequence length="203" mass="23002">MRDRRTHRKALNGAIQICNGANFIVYSGIVSALLKDFLSHFMRGPYNLICVEDDYYTNSNTAGAVTLFTISKSWLLLDTFIVLAKKKKVNVGSIAHHAIVVLQVAITYKSGGSLARFPIFVNSVILMMSYWYYIALSFKWNVRRLKTKIILAQKMQFLAVIVLMLMARSYASKGDVNCQFSTIGFNFNLIAYLIFLVLSFKRG</sequence>
<evidence type="ECO:0000313" key="2">
    <source>
        <dbReference type="WBParaSite" id="RSKR_0000272800.1"/>
    </source>
</evidence>
<protein>
    <submittedName>
        <fullName evidence="2">Elongation of very long chain fatty acids protein</fullName>
    </submittedName>
</protein>
<name>A0AC35TP26_9BILA</name>
<organism evidence="1 2">
    <name type="scientific">Rhabditophanes sp. KR3021</name>
    <dbReference type="NCBI Taxonomy" id="114890"/>
    <lineage>
        <taxon>Eukaryota</taxon>
        <taxon>Metazoa</taxon>
        <taxon>Ecdysozoa</taxon>
        <taxon>Nematoda</taxon>
        <taxon>Chromadorea</taxon>
        <taxon>Rhabditida</taxon>
        <taxon>Tylenchina</taxon>
        <taxon>Panagrolaimomorpha</taxon>
        <taxon>Strongyloidoidea</taxon>
        <taxon>Alloionematidae</taxon>
        <taxon>Rhabditophanes</taxon>
    </lineage>
</organism>
<reference evidence="2" key="1">
    <citation type="submission" date="2016-11" db="UniProtKB">
        <authorList>
            <consortium name="WormBaseParasite"/>
        </authorList>
    </citation>
    <scope>IDENTIFICATION</scope>
    <source>
        <strain evidence="2">KR3021</strain>
    </source>
</reference>
<evidence type="ECO:0000313" key="1">
    <source>
        <dbReference type="Proteomes" id="UP000095286"/>
    </source>
</evidence>
<dbReference type="WBParaSite" id="RSKR_0000272800.1">
    <property type="protein sequence ID" value="RSKR_0000272800.1"/>
    <property type="gene ID" value="RSKR_0000272800"/>
</dbReference>
<dbReference type="Proteomes" id="UP000095286">
    <property type="component" value="Unplaced"/>
</dbReference>
<accession>A0AC35TP26</accession>
<proteinExistence type="predicted"/>